<dbReference type="Pfam" id="PF00343">
    <property type="entry name" value="Phosphorylase"/>
    <property type="match status" value="1"/>
</dbReference>
<accession>A0A3S5AHP5</accession>
<dbReference type="EMBL" id="CAAALY010254841">
    <property type="protein sequence ID" value="VEL37398.1"/>
    <property type="molecule type" value="Genomic_DNA"/>
</dbReference>
<comment type="caution">
    <text evidence="6">The sequence shown here is derived from an EMBL/GenBank/DDBJ whole genome shotgun (WGS) entry which is preliminary data.</text>
</comment>
<dbReference type="GO" id="GO:0030170">
    <property type="term" value="F:pyridoxal phosphate binding"/>
    <property type="evidence" value="ECO:0007669"/>
    <property type="project" value="TreeGrafter"/>
</dbReference>
<comment type="function">
    <text evidence="3 5">Allosteric enzyme that catalyzes the rate-limiting step in glycogen catabolism, the phosphorolytic cleavage of glycogen to produce glucose-1-phosphate, and plays a central role in maintaining cellular and organismal glucose homeostasis.</text>
</comment>
<dbReference type="EC" id="2.4.1.1" evidence="5"/>
<gene>
    <name evidence="6" type="ORF">PXEA_LOCUS30838</name>
</gene>
<dbReference type="GO" id="GO:0005980">
    <property type="term" value="P:glycogen catabolic process"/>
    <property type="evidence" value="ECO:0007669"/>
    <property type="project" value="TreeGrafter"/>
</dbReference>
<comment type="cofactor">
    <cofactor evidence="5">
        <name>pyridoxal 5'-phosphate</name>
        <dbReference type="ChEBI" id="CHEBI:597326"/>
    </cofactor>
</comment>
<keyword evidence="7" id="KW-1185">Reference proteome</keyword>
<keyword evidence="5" id="KW-0119">Carbohydrate metabolism</keyword>
<dbReference type="Proteomes" id="UP000784294">
    <property type="component" value="Unassembled WGS sequence"/>
</dbReference>
<comment type="subunit">
    <text evidence="4">Homodimer; enzymatically active. Interacts with PPP1R3B; recruits the phosphatase PP1 which dephosphorylates and inactivates PYGL/glycogen phosphorylase.</text>
</comment>
<comment type="similarity">
    <text evidence="1 5">Belongs to the glycogen phosphorylase family.</text>
</comment>
<dbReference type="PANTHER" id="PTHR11468:SF3">
    <property type="entry name" value="GLYCOGEN PHOSPHORYLASE, LIVER FORM"/>
    <property type="match status" value="1"/>
</dbReference>
<evidence type="ECO:0000256" key="3">
    <source>
        <dbReference type="ARBA" id="ARBA00037413"/>
    </source>
</evidence>
<evidence type="ECO:0000313" key="6">
    <source>
        <dbReference type="EMBL" id="VEL37398.1"/>
    </source>
</evidence>
<keyword evidence="5" id="KW-0808">Transferase</keyword>
<dbReference type="GO" id="GO:0008184">
    <property type="term" value="F:glycogen phosphorylase activity"/>
    <property type="evidence" value="ECO:0007669"/>
    <property type="project" value="InterPro"/>
</dbReference>
<keyword evidence="5" id="KW-0328">Glycosyltransferase</keyword>
<comment type="catalytic activity">
    <reaction evidence="2">
        <text>[(1-&gt;4)-alpha-D-glucosyl](n) + phosphate = [(1-&gt;4)-alpha-D-glucosyl](n-1) + alpha-D-glucose 1-phosphate</text>
        <dbReference type="Rhea" id="RHEA:41732"/>
        <dbReference type="Rhea" id="RHEA-COMP:9584"/>
        <dbReference type="Rhea" id="RHEA-COMP:9586"/>
        <dbReference type="ChEBI" id="CHEBI:15444"/>
        <dbReference type="ChEBI" id="CHEBI:43474"/>
        <dbReference type="ChEBI" id="CHEBI:58601"/>
        <dbReference type="EC" id="2.4.1.1"/>
    </reaction>
    <physiologicalReaction direction="left-to-right" evidence="2">
        <dbReference type="Rhea" id="RHEA:41733"/>
    </physiologicalReaction>
</comment>
<dbReference type="Gene3D" id="3.40.50.2000">
    <property type="entry name" value="Glycogen Phosphorylase B"/>
    <property type="match status" value="1"/>
</dbReference>
<dbReference type="GO" id="GO:0005737">
    <property type="term" value="C:cytoplasm"/>
    <property type="evidence" value="ECO:0007669"/>
    <property type="project" value="TreeGrafter"/>
</dbReference>
<evidence type="ECO:0000256" key="5">
    <source>
        <dbReference type="RuleBase" id="RU000587"/>
    </source>
</evidence>
<name>A0A3S5AHP5_9PLAT</name>
<evidence type="ECO:0000256" key="1">
    <source>
        <dbReference type="ARBA" id="ARBA00006047"/>
    </source>
</evidence>
<sequence>MIINLPIQSIKRIHEYKRQLLNVLHVITLYNRIKEGKGGPVCPRTVMIGGKAAPGYHMAKRVIKLINNVASVINEDPEVNKKLQVYLIFLINYRVSQAEKIFPASDLSEQISLSGTEASGTGNMKFMVRNLGCHVNFQNHLISSLKLKLLMRLLIFFNLT</sequence>
<dbReference type="SUPFAM" id="SSF53756">
    <property type="entry name" value="UDP-Glycosyltransferase/glycogen phosphorylase"/>
    <property type="match status" value="1"/>
</dbReference>
<evidence type="ECO:0000256" key="4">
    <source>
        <dbReference type="ARBA" id="ARBA00046783"/>
    </source>
</evidence>
<dbReference type="InterPro" id="IPR000811">
    <property type="entry name" value="Glyco_trans_35"/>
</dbReference>
<dbReference type="AlphaFoldDB" id="A0A3S5AHP5"/>
<keyword evidence="5" id="KW-0663">Pyridoxal phosphate</keyword>
<dbReference type="OrthoDB" id="9215500at2759"/>
<organism evidence="6 7">
    <name type="scientific">Protopolystoma xenopodis</name>
    <dbReference type="NCBI Taxonomy" id="117903"/>
    <lineage>
        <taxon>Eukaryota</taxon>
        <taxon>Metazoa</taxon>
        <taxon>Spiralia</taxon>
        <taxon>Lophotrochozoa</taxon>
        <taxon>Platyhelminthes</taxon>
        <taxon>Monogenea</taxon>
        <taxon>Polyopisthocotylea</taxon>
        <taxon>Polystomatidea</taxon>
        <taxon>Polystomatidae</taxon>
        <taxon>Protopolystoma</taxon>
    </lineage>
</organism>
<dbReference type="PANTHER" id="PTHR11468">
    <property type="entry name" value="GLYCOGEN PHOSPHORYLASE"/>
    <property type="match status" value="1"/>
</dbReference>
<reference evidence="6" key="1">
    <citation type="submission" date="2018-11" db="EMBL/GenBank/DDBJ databases">
        <authorList>
            <consortium name="Pathogen Informatics"/>
        </authorList>
    </citation>
    <scope>NUCLEOTIDE SEQUENCE</scope>
</reference>
<evidence type="ECO:0000256" key="2">
    <source>
        <dbReference type="ARBA" id="ARBA00036074"/>
    </source>
</evidence>
<evidence type="ECO:0000313" key="7">
    <source>
        <dbReference type="Proteomes" id="UP000784294"/>
    </source>
</evidence>
<protein>
    <recommendedName>
        <fullName evidence="5">Alpha-1,4 glucan phosphorylase</fullName>
        <ecNumber evidence="5">2.4.1.1</ecNumber>
    </recommendedName>
</protein>
<proteinExistence type="inferred from homology"/>